<name>A0A3B0ZBP4_9ZZZZ</name>
<organism evidence="2">
    <name type="scientific">hydrothermal vent metagenome</name>
    <dbReference type="NCBI Taxonomy" id="652676"/>
    <lineage>
        <taxon>unclassified sequences</taxon>
        <taxon>metagenomes</taxon>
        <taxon>ecological metagenomes</taxon>
    </lineage>
</organism>
<protein>
    <submittedName>
        <fullName evidence="2">3-hydroxyisobutyrate dehydrogenase family protein</fullName>
    </submittedName>
</protein>
<dbReference type="PANTHER" id="PTHR43580">
    <property type="entry name" value="OXIDOREDUCTASE GLYR1-RELATED"/>
    <property type="match status" value="1"/>
</dbReference>
<evidence type="ECO:0000259" key="1">
    <source>
        <dbReference type="Pfam" id="PF03446"/>
    </source>
</evidence>
<dbReference type="GO" id="GO:0050661">
    <property type="term" value="F:NADP binding"/>
    <property type="evidence" value="ECO:0007669"/>
    <property type="project" value="InterPro"/>
</dbReference>
<evidence type="ECO:0000313" key="2">
    <source>
        <dbReference type="EMBL" id="VAW78814.1"/>
    </source>
</evidence>
<dbReference type="EMBL" id="UOFK01000167">
    <property type="protein sequence ID" value="VAW78814.1"/>
    <property type="molecule type" value="Genomic_DNA"/>
</dbReference>
<dbReference type="AlphaFoldDB" id="A0A3B0ZBP4"/>
<feature type="non-terminal residue" evidence="2">
    <location>
        <position position="173"/>
    </location>
</feature>
<reference evidence="2" key="1">
    <citation type="submission" date="2018-06" db="EMBL/GenBank/DDBJ databases">
        <authorList>
            <person name="Zhirakovskaya E."/>
        </authorList>
    </citation>
    <scope>NUCLEOTIDE SEQUENCE</scope>
</reference>
<dbReference type="InterPro" id="IPR036291">
    <property type="entry name" value="NAD(P)-bd_dom_sf"/>
</dbReference>
<sequence length="173" mass="18158">MTRITLLGLGAMGSRIAARLLDAGHSVTVFNRTAERARPLIEKGAIQADTPREAAREADLVIAMVTDDEASQTLWLDEANGALQSLSPQTIAIESSTLTPAWVRELNERVSARGAAFLDAPVAGSRPQAEAGQLIYFVGGDAAVLERVSETLLTLGSAIHHIGPAGSGATFKL</sequence>
<dbReference type="Gene3D" id="3.40.50.720">
    <property type="entry name" value="NAD(P)-binding Rossmann-like Domain"/>
    <property type="match status" value="1"/>
</dbReference>
<accession>A0A3B0ZBP4</accession>
<gene>
    <name evidence="2" type="ORF">MNBD_GAMMA13-2149</name>
</gene>
<dbReference type="Pfam" id="PF03446">
    <property type="entry name" value="NAD_binding_2"/>
    <property type="match status" value="1"/>
</dbReference>
<dbReference type="InterPro" id="IPR051265">
    <property type="entry name" value="HIBADH-related_NP60_sf"/>
</dbReference>
<dbReference type="SUPFAM" id="SSF51735">
    <property type="entry name" value="NAD(P)-binding Rossmann-fold domains"/>
    <property type="match status" value="1"/>
</dbReference>
<proteinExistence type="predicted"/>
<feature type="domain" description="6-phosphogluconate dehydrogenase NADP-binding" evidence="1">
    <location>
        <begin position="4"/>
        <end position="163"/>
    </location>
</feature>
<dbReference type="InterPro" id="IPR006115">
    <property type="entry name" value="6PGDH_NADP-bd"/>
</dbReference>
<dbReference type="PANTHER" id="PTHR43580:SF2">
    <property type="entry name" value="CYTOKINE-LIKE NUCLEAR FACTOR N-PAC"/>
    <property type="match status" value="1"/>
</dbReference>